<sequence>MVAAHRDFHVIDGKCSRNYWEDLGLQSWQLLVIALITTLFFLAVFVGCIYYVILMAIRRFRKTRPSGEPVPTESFVDKGAAEKQKSVTGKRPPHVKQAEKKHSFKKKTQRLEGTRAQLRSEMNVLMEKEEEEGDERNRGTSMVAEERRSTSVVAEERRSTSVVYEERRRGTSVVDEERRRVTSKVVEKRRGASMLVKERRGASMVDEETDDDEVPSTSIRPLTKFILPLYYSNGHGEVLSVMEWRVACYMIAVWGK</sequence>
<feature type="region of interest" description="Disordered" evidence="1">
    <location>
        <begin position="64"/>
        <end position="111"/>
    </location>
</feature>
<reference evidence="3 4" key="1">
    <citation type="submission" date="2019-05" db="EMBL/GenBank/DDBJ databases">
        <title>Another draft genome of Portunus trituberculatus and its Hox gene families provides insights of decapod evolution.</title>
        <authorList>
            <person name="Jeong J.-H."/>
            <person name="Song I."/>
            <person name="Kim S."/>
            <person name="Choi T."/>
            <person name="Kim D."/>
            <person name="Ryu S."/>
            <person name="Kim W."/>
        </authorList>
    </citation>
    <scope>NUCLEOTIDE SEQUENCE [LARGE SCALE GENOMIC DNA]</scope>
    <source>
        <tissue evidence="3">Muscle</tissue>
    </source>
</reference>
<evidence type="ECO:0000313" key="4">
    <source>
        <dbReference type="Proteomes" id="UP000324222"/>
    </source>
</evidence>
<keyword evidence="2" id="KW-0472">Membrane</keyword>
<keyword evidence="2" id="KW-0812">Transmembrane</keyword>
<proteinExistence type="predicted"/>
<dbReference type="AlphaFoldDB" id="A0A5B7D499"/>
<feature type="compositionally biased region" description="Basic and acidic residues" evidence="1">
    <location>
        <begin position="144"/>
        <end position="154"/>
    </location>
</feature>
<feature type="region of interest" description="Disordered" evidence="1">
    <location>
        <begin position="127"/>
        <end position="154"/>
    </location>
</feature>
<keyword evidence="2" id="KW-1133">Transmembrane helix</keyword>
<feature type="transmembrane region" description="Helical" evidence="2">
    <location>
        <begin position="28"/>
        <end position="54"/>
    </location>
</feature>
<feature type="compositionally biased region" description="Basic and acidic residues" evidence="1">
    <location>
        <begin position="75"/>
        <end position="85"/>
    </location>
</feature>
<accession>A0A5B7D499</accession>
<dbReference type="EMBL" id="VSRR010000512">
    <property type="protein sequence ID" value="MPC16509.1"/>
    <property type="molecule type" value="Genomic_DNA"/>
</dbReference>
<organism evidence="3 4">
    <name type="scientific">Portunus trituberculatus</name>
    <name type="common">Swimming crab</name>
    <name type="synonym">Neptunus trituberculatus</name>
    <dbReference type="NCBI Taxonomy" id="210409"/>
    <lineage>
        <taxon>Eukaryota</taxon>
        <taxon>Metazoa</taxon>
        <taxon>Ecdysozoa</taxon>
        <taxon>Arthropoda</taxon>
        <taxon>Crustacea</taxon>
        <taxon>Multicrustacea</taxon>
        <taxon>Malacostraca</taxon>
        <taxon>Eumalacostraca</taxon>
        <taxon>Eucarida</taxon>
        <taxon>Decapoda</taxon>
        <taxon>Pleocyemata</taxon>
        <taxon>Brachyura</taxon>
        <taxon>Eubrachyura</taxon>
        <taxon>Portunoidea</taxon>
        <taxon>Portunidae</taxon>
        <taxon>Portuninae</taxon>
        <taxon>Portunus</taxon>
    </lineage>
</organism>
<evidence type="ECO:0000256" key="1">
    <source>
        <dbReference type="SAM" id="MobiDB-lite"/>
    </source>
</evidence>
<dbReference type="OrthoDB" id="6368107at2759"/>
<dbReference type="Proteomes" id="UP000324222">
    <property type="component" value="Unassembled WGS sequence"/>
</dbReference>
<keyword evidence="4" id="KW-1185">Reference proteome</keyword>
<protein>
    <submittedName>
        <fullName evidence="3">Uncharacterized protein</fullName>
    </submittedName>
</protein>
<evidence type="ECO:0000313" key="3">
    <source>
        <dbReference type="EMBL" id="MPC16509.1"/>
    </source>
</evidence>
<gene>
    <name evidence="3" type="ORF">E2C01_009334</name>
</gene>
<name>A0A5B7D499_PORTR</name>
<comment type="caution">
    <text evidence="3">The sequence shown here is derived from an EMBL/GenBank/DDBJ whole genome shotgun (WGS) entry which is preliminary data.</text>
</comment>
<evidence type="ECO:0000256" key="2">
    <source>
        <dbReference type="SAM" id="Phobius"/>
    </source>
</evidence>